<dbReference type="Pfam" id="PF00072">
    <property type="entry name" value="Response_reg"/>
    <property type="match status" value="1"/>
</dbReference>
<dbReference type="SUPFAM" id="SSF46894">
    <property type="entry name" value="C-terminal effector domain of the bipartite response regulators"/>
    <property type="match status" value="1"/>
</dbReference>
<dbReference type="InterPro" id="IPR016032">
    <property type="entry name" value="Sig_transdc_resp-reg_C-effctor"/>
</dbReference>
<name>A0A5B2XD26_9PSEU</name>
<dbReference type="PANTHER" id="PTHR43214:SF42">
    <property type="entry name" value="TRANSCRIPTIONAL REGULATORY PROTEIN DESR"/>
    <property type="match status" value="1"/>
</dbReference>
<dbReference type="PROSITE" id="PS50043">
    <property type="entry name" value="HTH_LUXR_2"/>
    <property type="match status" value="1"/>
</dbReference>
<dbReference type="SUPFAM" id="SSF52172">
    <property type="entry name" value="CheY-like"/>
    <property type="match status" value="1"/>
</dbReference>
<dbReference type="PROSITE" id="PS50110">
    <property type="entry name" value="RESPONSE_REGULATORY"/>
    <property type="match status" value="1"/>
</dbReference>
<dbReference type="GO" id="GO:0006355">
    <property type="term" value="P:regulation of DNA-templated transcription"/>
    <property type="evidence" value="ECO:0007669"/>
    <property type="project" value="InterPro"/>
</dbReference>
<dbReference type="SMART" id="SM00421">
    <property type="entry name" value="HTH_LUXR"/>
    <property type="match status" value="1"/>
</dbReference>
<evidence type="ECO:0000259" key="3">
    <source>
        <dbReference type="PROSITE" id="PS50043"/>
    </source>
</evidence>
<evidence type="ECO:0000313" key="6">
    <source>
        <dbReference type="Proteomes" id="UP000323454"/>
    </source>
</evidence>
<dbReference type="AlphaFoldDB" id="A0A5B2XD26"/>
<gene>
    <name evidence="5" type="ORF">F0L68_18560</name>
</gene>
<reference evidence="5 6" key="1">
    <citation type="submission" date="2019-09" db="EMBL/GenBank/DDBJ databases">
        <title>Goodfellowia gen. nov., a new genus of the Pseudonocardineae related to Actinoalloteichus, containing Goodfellowia coeruleoviolacea gen. nov., comb. nov. gen. nov., comb. nov.</title>
        <authorList>
            <person name="Labeda D."/>
        </authorList>
    </citation>
    <scope>NUCLEOTIDE SEQUENCE [LARGE SCALE GENOMIC DNA]</scope>
    <source>
        <strain evidence="5 6">AN110305</strain>
    </source>
</reference>
<dbReference type="InterPro" id="IPR000792">
    <property type="entry name" value="Tscrpt_reg_LuxR_C"/>
</dbReference>
<dbReference type="CDD" id="cd06170">
    <property type="entry name" value="LuxR_C_like"/>
    <property type="match status" value="1"/>
</dbReference>
<feature type="domain" description="HTH luxR-type" evidence="3">
    <location>
        <begin position="176"/>
        <end position="238"/>
    </location>
</feature>
<dbReference type="GO" id="GO:0003677">
    <property type="term" value="F:DNA binding"/>
    <property type="evidence" value="ECO:0007669"/>
    <property type="project" value="UniProtKB-KW"/>
</dbReference>
<keyword evidence="6" id="KW-1185">Reference proteome</keyword>
<dbReference type="Proteomes" id="UP000323454">
    <property type="component" value="Unassembled WGS sequence"/>
</dbReference>
<reference evidence="5 6" key="2">
    <citation type="submission" date="2019-09" db="EMBL/GenBank/DDBJ databases">
        <authorList>
            <person name="Jin C."/>
        </authorList>
    </citation>
    <scope>NUCLEOTIDE SEQUENCE [LARGE SCALE GENOMIC DNA]</scope>
    <source>
        <strain evidence="5 6">AN110305</strain>
    </source>
</reference>
<dbReference type="OrthoDB" id="9808843at2"/>
<accession>A0A5B2XD26</accession>
<dbReference type="InterPro" id="IPR039420">
    <property type="entry name" value="WalR-like"/>
</dbReference>
<feature type="domain" description="Response regulatory" evidence="4">
    <location>
        <begin position="42"/>
        <end position="158"/>
    </location>
</feature>
<evidence type="ECO:0000313" key="5">
    <source>
        <dbReference type="EMBL" id="KAA2261066.1"/>
    </source>
</evidence>
<protein>
    <submittedName>
        <fullName evidence="5">Response regulator transcription factor</fullName>
    </submittedName>
</protein>
<evidence type="ECO:0000259" key="4">
    <source>
        <dbReference type="PROSITE" id="PS50110"/>
    </source>
</evidence>
<dbReference type="SMART" id="SM00448">
    <property type="entry name" value="REC"/>
    <property type="match status" value="1"/>
</dbReference>
<dbReference type="PRINTS" id="PR00038">
    <property type="entry name" value="HTHLUXR"/>
</dbReference>
<feature type="modified residue" description="4-aspartylphosphate" evidence="2">
    <location>
        <position position="93"/>
    </location>
</feature>
<dbReference type="Pfam" id="PF00196">
    <property type="entry name" value="GerE"/>
    <property type="match status" value="1"/>
</dbReference>
<evidence type="ECO:0000256" key="2">
    <source>
        <dbReference type="PROSITE-ProRule" id="PRU00169"/>
    </source>
</evidence>
<dbReference type="GO" id="GO:0000160">
    <property type="term" value="P:phosphorelay signal transduction system"/>
    <property type="evidence" value="ECO:0007669"/>
    <property type="project" value="InterPro"/>
</dbReference>
<dbReference type="PROSITE" id="PS00622">
    <property type="entry name" value="HTH_LUXR_1"/>
    <property type="match status" value="1"/>
</dbReference>
<evidence type="ECO:0000256" key="1">
    <source>
        <dbReference type="ARBA" id="ARBA00023125"/>
    </source>
</evidence>
<sequence>MPFTLLTCGFARHRRRHRSPVTSSWVIDDGAGRQWYEWPVIRLLIAEDQHIVRGALVALLNLEDDLEVVAETGSGADVPPLALAHTPDVAVLDIDMPGMDGLSAAAALRERLPACRVLLLTGHGKPGHLRRALAAQVNGFLLKTAPLDDLTAAIRTVAAGGRVLDPSLAVTAWDLADNPLTPREKDVLTLTAGGAEAPEIAAELFLSAGTVRNHLTAIVGKLNARNRTDAVRIAREAGWI</sequence>
<keyword evidence="1" id="KW-0238">DNA-binding</keyword>
<dbReference type="InterPro" id="IPR011006">
    <property type="entry name" value="CheY-like_superfamily"/>
</dbReference>
<keyword evidence="2" id="KW-0597">Phosphoprotein</keyword>
<dbReference type="CDD" id="cd19930">
    <property type="entry name" value="REC_DesR-like"/>
    <property type="match status" value="1"/>
</dbReference>
<proteinExistence type="predicted"/>
<dbReference type="InterPro" id="IPR001789">
    <property type="entry name" value="Sig_transdc_resp-reg_receiver"/>
</dbReference>
<dbReference type="PANTHER" id="PTHR43214">
    <property type="entry name" value="TWO-COMPONENT RESPONSE REGULATOR"/>
    <property type="match status" value="1"/>
</dbReference>
<organism evidence="5 6">
    <name type="scientific">Solihabitans fulvus</name>
    <dbReference type="NCBI Taxonomy" id="1892852"/>
    <lineage>
        <taxon>Bacteria</taxon>
        <taxon>Bacillati</taxon>
        <taxon>Actinomycetota</taxon>
        <taxon>Actinomycetes</taxon>
        <taxon>Pseudonocardiales</taxon>
        <taxon>Pseudonocardiaceae</taxon>
        <taxon>Solihabitans</taxon>
    </lineage>
</organism>
<comment type="caution">
    <text evidence="5">The sequence shown here is derived from an EMBL/GenBank/DDBJ whole genome shotgun (WGS) entry which is preliminary data.</text>
</comment>
<dbReference type="Gene3D" id="3.40.50.2300">
    <property type="match status" value="1"/>
</dbReference>
<dbReference type="EMBL" id="VUOB01000031">
    <property type="protein sequence ID" value="KAA2261066.1"/>
    <property type="molecule type" value="Genomic_DNA"/>
</dbReference>